<dbReference type="InterPro" id="IPR021327">
    <property type="entry name" value="DUF2934"/>
</dbReference>
<accession>A0A179S5Q5</accession>
<sequence length="104" mass="11292">MDHVETSIRERAYALWERDGRAPGRDEHYWLLAERELRTVVEAPAAAEAIVAEPVRRPAARKPAASKSAAAKSPAAKTVAAMAEAVAKPAPRRRRAAAETVTTH</sequence>
<gene>
    <name evidence="2" type="ORF">A5481_20335</name>
</gene>
<dbReference type="OrthoDB" id="9811127at2"/>
<dbReference type="AlphaFoldDB" id="A0A179S5Q5"/>
<evidence type="ECO:0000256" key="1">
    <source>
        <dbReference type="SAM" id="MobiDB-lite"/>
    </source>
</evidence>
<organism evidence="2 3">
    <name type="scientific">Methylobacterium platani</name>
    <dbReference type="NCBI Taxonomy" id="427683"/>
    <lineage>
        <taxon>Bacteria</taxon>
        <taxon>Pseudomonadati</taxon>
        <taxon>Pseudomonadota</taxon>
        <taxon>Alphaproteobacteria</taxon>
        <taxon>Hyphomicrobiales</taxon>
        <taxon>Methylobacteriaceae</taxon>
        <taxon>Methylobacterium</taxon>
    </lineage>
</organism>
<evidence type="ECO:0000313" key="2">
    <source>
        <dbReference type="EMBL" id="OAS22028.1"/>
    </source>
</evidence>
<protein>
    <recommendedName>
        <fullName evidence="4">DUF2934 domain-containing protein</fullName>
    </recommendedName>
</protein>
<feature type="compositionally biased region" description="Low complexity" evidence="1">
    <location>
        <begin position="61"/>
        <end position="89"/>
    </location>
</feature>
<dbReference type="Pfam" id="PF11154">
    <property type="entry name" value="DUF2934"/>
    <property type="match status" value="1"/>
</dbReference>
<dbReference type="EMBL" id="LWHQ01000040">
    <property type="protein sequence ID" value="OAS22028.1"/>
    <property type="molecule type" value="Genomic_DNA"/>
</dbReference>
<feature type="region of interest" description="Disordered" evidence="1">
    <location>
        <begin position="56"/>
        <end position="104"/>
    </location>
</feature>
<dbReference type="Proteomes" id="UP000078316">
    <property type="component" value="Unassembled WGS sequence"/>
</dbReference>
<proteinExistence type="predicted"/>
<evidence type="ECO:0008006" key="4">
    <source>
        <dbReference type="Google" id="ProtNLM"/>
    </source>
</evidence>
<name>A0A179S5Q5_9HYPH</name>
<comment type="caution">
    <text evidence="2">The sequence shown here is derived from an EMBL/GenBank/DDBJ whole genome shotgun (WGS) entry which is preliminary data.</text>
</comment>
<reference evidence="2 3" key="1">
    <citation type="submission" date="2016-04" db="EMBL/GenBank/DDBJ databases">
        <authorList>
            <person name="Evans L.H."/>
            <person name="Alamgir A."/>
            <person name="Owens N."/>
            <person name="Weber N.D."/>
            <person name="Virtaneva K."/>
            <person name="Barbian K."/>
            <person name="Babar A."/>
            <person name="Rosenke K."/>
        </authorList>
    </citation>
    <scope>NUCLEOTIDE SEQUENCE [LARGE SCALE GENOMIC DNA]</scope>
    <source>
        <strain evidence="2 3">PMB02</strain>
    </source>
</reference>
<evidence type="ECO:0000313" key="3">
    <source>
        <dbReference type="Proteomes" id="UP000078316"/>
    </source>
</evidence>